<dbReference type="Pfam" id="PF00033">
    <property type="entry name" value="Cytochrome_B"/>
    <property type="match status" value="1"/>
</dbReference>
<keyword evidence="12 20" id="KW-1133">Transmembrane helix</keyword>
<name>C6ZDX4_OCHPR</name>
<dbReference type="GO" id="GO:0008121">
    <property type="term" value="F:quinol-cytochrome-c reductase activity"/>
    <property type="evidence" value="ECO:0007669"/>
    <property type="project" value="InterPro"/>
</dbReference>
<evidence type="ECO:0000259" key="21">
    <source>
        <dbReference type="PROSITE" id="PS51002"/>
    </source>
</evidence>
<feature type="transmembrane region" description="Helical" evidence="20">
    <location>
        <begin position="346"/>
        <end position="372"/>
    </location>
</feature>
<evidence type="ECO:0000256" key="4">
    <source>
        <dbReference type="ARBA" id="ARBA00013531"/>
    </source>
</evidence>
<dbReference type="InterPro" id="IPR016174">
    <property type="entry name" value="Di-haem_cyt_TM"/>
</dbReference>
<keyword evidence="16 20" id="KW-0472">Membrane</keyword>
<feature type="binding site" description="axial binding residue" evidence="19">
    <location>
        <position position="196"/>
    </location>
    <ligand>
        <name>heme b</name>
        <dbReference type="ChEBI" id="CHEBI:60344"/>
        <label>b566</label>
    </ligand>
    <ligandPart>
        <name>Fe</name>
        <dbReference type="ChEBI" id="CHEBI:18248"/>
    </ligandPart>
</feature>
<dbReference type="PANTHER" id="PTHR19271:SF16">
    <property type="entry name" value="CYTOCHROME B"/>
    <property type="match status" value="1"/>
</dbReference>
<dbReference type="Gene3D" id="1.20.810.10">
    <property type="entry name" value="Cytochrome Bc1 Complex, Chain C"/>
    <property type="match status" value="1"/>
</dbReference>
<evidence type="ECO:0000256" key="2">
    <source>
        <dbReference type="ARBA" id="ARBA00004448"/>
    </source>
</evidence>
<feature type="transmembrane region" description="Helical" evidence="20">
    <location>
        <begin position="30"/>
        <end position="52"/>
    </location>
</feature>
<protein>
    <recommendedName>
        <fullName evidence="4 20">Cytochrome b</fullName>
    </recommendedName>
</protein>
<evidence type="ECO:0000256" key="16">
    <source>
        <dbReference type="ARBA" id="ARBA00023136"/>
    </source>
</evidence>
<feature type="transmembrane region" description="Helical" evidence="20">
    <location>
        <begin position="81"/>
        <end position="103"/>
    </location>
</feature>
<evidence type="ECO:0000256" key="10">
    <source>
        <dbReference type="ARBA" id="ARBA00022792"/>
    </source>
</evidence>
<feature type="transmembrane region" description="Helical" evidence="20">
    <location>
        <begin position="115"/>
        <end position="133"/>
    </location>
</feature>
<keyword evidence="8 20" id="KW-0812">Transmembrane</keyword>
<keyword evidence="11 20" id="KW-0249">Electron transport</keyword>
<dbReference type="GO" id="GO:0005743">
    <property type="term" value="C:mitochondrial inner membrane"/>
    <property type="evidence" value="ECO:0007669"/>
    <property type="project" value="UniProtKB-SubCell"/>
</dbReference>
<evidence type="ECO:0000256" key="7">
    <source>
        <dbReference type="ARBA" id="ARBA00022660"/>
    </source>
</evidence>
<feature type="transmembrane region" description="Helical" evidence="20">
    <location>
        <begin position="178"/>
        <end position="200"/>
    </location>
</feature>
<sequence>MTNMRKNHPLMKIVNHSFIDLPTPSNISAWWNFGSLLGLCLGIQIITGLFLAMHYTSDTLTAFSSVTHICRDVNYGWIIRYLHANGASMFFICLFLHVGRGIYYGSYTYSETWNIGILLLFAVMATSFMGYVLPWGQMSFWGATVITNLLSAIPYIGTDLVQWIWGGFSVDKATLTRFFAFHFILPFIIAALVMVHLLFLHETGSNNPTGIISDADKIPFHPYYTIKDALGFLLLTSLLLTLVLFSPDLLGDPDNYTPANPLNTPPHIKPEWYFLFAYAILRSIPNKLGGVLALVLSIAILAIMPLLHTSKQRSMMFRPISQTLFWILVADLLTLTWIGGQPVEHPFIIIGQLASFLYFLLILVLMPACSLIENKLLKW</sequence>
<feature type="domain" description="Cytochrome b/b6 C-terminal region profile" evidence="22">
    <location>
        <begin position="210"/>
        <end position="379"/>
    </location>
</feature>
<evidence type="ECO:0000256" key="12">
    <source>
        <dbReference type="ARBA" id="ARBA00022989"/>
    </source>
</evidence>
<accession>C6ZDX4</accession>
<feature type="transmembrane region" description="Helical" evidence="20">
    <location>
        <begin position="229"/>
        <end position="246"/>
    </location>
</feature>
<comment type="subcellular location">
    <subcellularLocation>
        <location evidence="2">Mitochondrion inner membrane</location>
        <topology evidence="2">Multi-pass membrane protein</topology>
    </subcellularLocation>
</comment>
<evidence type="ECO:0000256" key="8">
    <source>
        <dbReference type="ARBA" id="ARBA00022692"/>
    </source>
</evidence>
<dbReference type="AlphaFoldDB" id="C6ZDX4"/>
<evidence type="ECO:0000256" key="18">
    <source>
        <dbReference type="PIRSR" id="PIRSR038885-1"/>
    </source>
</evidence>
<dbReference type="SUPFAM" id="SSF81648">
    <property type="entry name" value="a domain/subunit of cytochrome bc1 complex (Ubiquinol-cytochrome c reductase)"/>
    <property type="match status" value="1"/>
</dbReference>
<dbReference type="InterPro" id="IPR048260">
    <property type="entry name" value="Cytochrome_b_C_euk/bac"/>
</dbReference>
<feature type="binding site" evidence="18">
    <location>
        <position position="201"/>
    </location>
    <ligand>
        <name>a ubiquinone</name>
        <dbReference type="ChEBI" id="CHEBI:16389"/>
    </ligand>
</feature>
<dbReference type="CDD" id="cd00284">
    <property type="entry name" value="Cytochrome_b_N"/>
    <property type="match status" value="1"/>
</dbReference>
<dbReference type="SUPFAM" id="SSF81342">
    <property type="entry name" value="Transmembrane di-heme cytochromes"/>
    <property type="match status" value="1"/>
</dbReference>
<dbReference type="PROSITE" id="PS51003">
    <property type="entry name" value="CYTB_CTER"/>
    <property type="match status" value="1"/>
</dbReference>
<dbReference type="GO" id="GO:0046872">
    <property type="term" value="F:metal ion binding"/>
    <property type="evidence" value="ECO:0007669"/>
    <property type="project" value="UniProtKB-UniRule"/>
</dbReference>
<keyword evidence="13 19" id="KW-0408">Iron</keyword>
<dbReference type="GO" id="GO:0045275">
    <property type="term" value="C:respiratory chain complex III"/>
    <property type="evidence" value="ECO:0007669"/>
    <property type="project" value="InterPro"/>
</dbReference>
<geneLocation type="mitochondrion" evidence="23"/>
<dbReference type="PANTHER" id="PTHR19271">
    <property type="entry name" value="CYTOCHROME B"/>
    <property type="match status" value="1"/>
</dbReference>
<evidence type="ECO:0000256" key="13">
    <source>
        <dbReference type="ARBA" id="ARBA00023004"/>
    </source>
</evidence>
<comment type="cofactor">
    <cofactor evidence="19">
        <name>heme</name>
        <dbReference type="ChEBI" id="CHEBI:30413"/>
    </cofactor>
    <text evidence="19">Binds 2 heme groups non-covalently.</text>
</comment>
<reference evidence="23" key="1">
    <citation type="journal article" date="2009" name="Evolution">
        <title>When cold is better: climate-driven elevation shifts yield complex patterns of diversification and demography in an alpine specialist (American pika, Ochotona princeps).</title>
        <authorList>
            <person name="Galbreath K.E."/>
            <person name="Hafner D.J."/>
            <person name="Zamudio K.R."/>
        </authorList>
    </citation>
    <scope>NUCLEOTIDE SEQUENCE</scope>
</reference>
<feature type="binding site" description="axial binding residue" evidence="19">
    <location>
        <position position="182"/>
    </location>
    <ligand>
        <name>heme b</name>
        <dbReference type="ChEBI" id="CHEBI:60344"/>
        <label>b562</label>
    </ligand>
    <ligandPart>
        <name>Fe</name>
        <dbReference type="ChEBI" id="CHEBI:18248"/>
    </ligandPart>
</feature>
<feature type="transmembrane region" description="Helical" evidence="20">
    <location>
        <begin position="288"/>
        <end position="307"/>
    </location>
</feature>
<keyword evidence="5 20" id="KW-0813">Transport</keyword>
<keyword evidence="10" id="KW-0999">Mitochondrion inner membrane</keyword>
<dbReference type="CDD" id="cd00290">
    <property type="entry name" value="cytochrome_b_C"/>
    <property type="match status" value="1"/>
</dbReference>
<evidence type="ECO:0000256" key="9">
    <source>
        <dbReference type="ARBA" id="ARBA00022723"/>
    </source>
</evidence>
<dbReference type="PROSITE" id="PS51002">
    <property type="entry name" value="CYTB_NTER"/>
    <property type="match status" value="1"/>
</dbReference>
<dbReference type="Pfam" id="PF00032">
    <property type="entry name" value="Cytochrom_B_C"/>
    <property type="match status" value="1"/>
</dbReference>
<evidence type="ECO:0000256" key="1">
    <source>
        <dbReference type="ARBA" id="ARBA00002566"/>
    </source>
</evidence>
<dbReference type="InterPro" id="IPR027387">
    <property type="entry name" value="Cytb/b6-like_sf"/>
</dbReference>
<comment type="function">
    <text evidence="1 20">Component of the ubiquinol-cytochrome c reductase complex (complex III or cytochrome b-c1 complex) that is part of the mitochondrial respiratory chain. The b-c1 complex mediates electron transfer from ubiquinol to cytochrome c. Contributes to the generation of a proton gradient across the mitochondrial membrane that is then used for ATP synthesis.</text>
</comment>
<dbReference type="GO" id="GO:0016491">
    <property type="term" value="F:oxidoreductase activity"/>
    <property type="evidence" value="ECO:0007669"/>
    <property type="project" value="UniProtKB-UniRule"/>
</dbReference>
<keyword evidence="7 20" id="KW-0679">Respiratory chain</keyword>
<dbReference type="FunFam" id="1.20.810.10:FF:000002">
    <property type="entry name" value="Cytochrome b"/>
    <property type="match status" value="1"/>
</dbReference>
<evidence type="ECO:0000256" key="19">
    <source>
        <dbReference type="PIRSR" id="PIRSR038885-2"/>
    </source>
</evidence>
<evidence type="ECO:0000256" key="5">
    <source>
        <dbReference type="ARBA" id="ARBA00022448"/>
    </source>
</evidence>
<dbReference type="GO" id="GO:0006122">
    <property type="term" value="P:mitochondrial electron transport, ubiquinol to cytochrome c"/>
    <property type="evidence" value="ECO:0007669"/>
    <property type="project" value="TreeGrafter"/>
</dbReference>
<evidence type="ECO:0000256" key="20">
    <source>
        <dbReference type="RuleBase" id="RU362117"/>
    </source>
</evidence>
<evidence type="ECO:0000256" key="6">
    <source>
        <dbReference type="ARBA" id="ARBA00022617"/>
    </source>
</evidence>
<organism evidence="23">
    <name type="scientific">Ochotona princeps</name>
    <name type="common">Southern American pika</name>
    <dbReference type="NCBI Taxonomy" id="9978"/>
    <lineage>
        <taxon>Eukaryota</taxon>
        <taxon>Metazoa</taxon>
        <taxon>Chordata</taxon>
        <taxon>Craniata</taxon>
        <taxon>Vertebrata</taxon>
        <taxon>Euteleostomi</taxon>
        <taxon>Mammalia</taxon>
        <taxon>Eutheria</taxon>
        <taxon>Euarchontoglires</taxon>
        <taxon>Glires</taxon>
        <taxon>Lagomorpha</taxon>
        <taxon>Ochotonidae</taxon>
        <taxon>Ochotona</taxon>
    </lineage>
</organism>
<comment type="similarity">
    <text evidence="17 20">Belongs to the cytochrome b family.</text>
</comment>
<keyword evidence="14" id="KW-0830">Ubiquinone</keyword>
<dbReference type="InterPro" id="IPR036150">
    <property type="entry name" value="Cyt_b/b6_C_sf"/>
</dbReference>
<dbReference type="InterPro" id="IPR030689">
    <property type="entry name" value="Cytochrome_b"/>
</dbReference>
<evidence type="ECO:0000259" key="22">
    <source>
        <dbReference type="PROSITE" id="PS51003"/>
    </source>
</evidence>
<feature type="binding site" description="axial binding residue" evidence="19">
    <location>
        <position position="83"/>
    </location>
    <ligand>
        <name>heme b</name>
        <dbReference type="ChEBI" id="CHEBI:60344"/>
        <label>b562</label>
    </ligand>
    <ligandPart>
        <name>Fe</name>
        <dbReference type="ChEBI" id="CHEBI:18248"/>
    </ligandPart>
</feature>
<dbReference type="EMBL" id="EU590993">
    <property type="protein sequence ID" value="ACE07290.1"/>
    <property type="molecule type" value="Genomic_DNA"/>
</dbReference>
<evidence type="ECO:0000256" key="15">
    <source>
        <dbReference type="ARBA" id="ARBA00023128"/>
    </source>
</evidence>
<dbReference type="InterPro" id="IPR048259">
    <property type="entry name" value="Cytochrome_b_N_euk/bac"/>
</dbReference>
<feature type="transmembrane region" description="Helical" evidence="20">
    <location>
        <begin position="319"/>
        <end position="340"/>
    </location>
</feature>
<comment type="subunit">
    <text evidence="3">The cytochrome bc1 complex contains 11 subunits: 3 respiratory subunits (MT-CYB, CYC1 and UQCRFS1), 2 core proteins (UQCRC1 and UQCRC2) and 6 low-molecular weight proteins (UQCRH/QCR6, UQCRB/QCR7, UQCRQ/QCR8, UQCR10/QCR9, UQCR11/QCR10 and a cleavage product of UQCRFS1). This cytochrome bc1 complex then forms a dimer.</text>
</comment>
<comment type="cofactor">
    <cofactor evidence="20">
        <name>heme b</name>
        <dbReference type="ChEBI" id="CHEBI:60344"/>
    </cofactor>
    <text evidence="20">Binds 2 heme groups non-covalently.</text>
</comment>
<feature type="domain" description="Cytochrome b/b6 N-terminal region profile" evidence="21">
    <location>
        <begin position="1"/>
        <end position="209"/>
    </location>
</feature>
<gene>
    <name evidence="23" type="primary">cytb</name>
</gene>
<dbReference type="PIRSF" id="PIRSF038885">
    <property type="entry name" value="COB"/>
    <property type="match status" value="1"/>
</dbReference>
<evidence type="ECO:0000313" key="23">
    <source>
        <dbReference type="EMBL" id="ACE07290.1"/>
    </source>
</evidence>
<evidence type="ECO:0000256" key="14">
    <source>
        <dbReference type="ARBA" id="ARBA00023075"/>
    </source>
</evidence>
<dbReference type="InterPro" id="IPR005797">
    <property type="entry name" value="Cyt_b/b6_N"/>
</dbReference>
<dbReference type="InterPro" id="IPR005798">
    <property type="entry name" value="Cyt_b/b6_C"/>
</dbReference>
<keyword evidence="9 19" id="KW-0479">Metal-binding</keyword>
<feature type="binding site" description="axial binding residue" evidence="19">
    <location>
        <position position="97"/>
    </location>
    <ligand>
        <name>heme b</name>
        <dbReference type="ChEBI" id="CHEBI:60344"/>
        <label>b566</label>
    </ligand>
    <ligandPart>
        <name>Fe</name>
        <dbReference type="ChEBI" id="CHEBI:18248"/>
    </ligandPart>
</feature>
<feature type="transmembrane region" description="Helical" evidence="20">
    <location>
        <begin position="140"/>
        <end position="158"/>
    </location>
</feature>
<keyword evidence="6 19" id="KW-0349">Heme</keyword>
<keyword evidence="15 20" id="KW-0496">Mitochondrion</keyword>
<evidence type="ECO:0000256" key="11">
    <source>
        <dbReference type="ARBA" id="ARBA00022982"/>
    </source>
</evidence>
<evidence type="ECO:0000256" key="3">
    <source>
        <dbReference type="ARBA" id="ARBA00011088"/>
    </source>
</evidence>
<proteinExistence type="inferred from homology"/>
<evidence type="ECO:0000256" key="17">
    <source>
        <dbReference type="ARBA" id="ARBA00061233"/>
    </source>
</evidence>